<dbReference type="SUPFAM" id="SSF57716">
    <property type="entry name" value="Glucocorticoid receptor-like (DNA-binding domain)"/>
    <property type="match status" value="1"/>
</dbReference>
<feature type="domain" description="NR LBD" evidence="14">
    <location>
        <begin position="210"/>
        <end position="447"/>
    </location>
</feature>
<feature type="domain" description="Nuclear receptor" evidence="13">
    <location>
        <begin position="53"/>
        <end position="128"/>
    </location>
</feature>
<comment type="similarity">
    <text evidence="2 11">Belongs to the nuclear hormone receptor family.</text>
</comment>
<evidence type="ECO:0000256" key="11">
    <source>
        <dbReference type="RuleBase" id="RU004334"/>
    </source>
</evidence>
<keyword evidence="8 11" id="KW-0804">Transcription</keyword>
<accession>A0A914WP42</accession>
<dbReference type="FunFam" id="3.30.50.10:FF:000030">
    <property type="entry name" value="Nuclear Hormone Receptor family"/>
    <property type="match status" value="1"/>
</dbReference>
<dbReference type="PROSITE" id="PS51843">
    <property type="entry name" value="NR_LBD"/>
    <property type="match status" value="1"/>
</dbReference>
<dbReference type="GO" id="GO:0003700">
    <property type="term" value="F:DNA-binding transcription factor activity"/>
    <property type="evidence" value="ECO:0007669"/>
    <property type="project" value="InterPro"/>
</dbReference>
<evidence type="ECO:0000313" key="16">
    <source>
        <dbReference type="WBParaSite" id="PSAMB.scaffold476size49999.g6414.t1"/>
    </source>
</evidence>
<dbReference type="GO" id="GO:0008270">
    <property type="term" value="F:zinc ion binding"/>
    <property type="evidence" value="ECO:0007669"/>
    <property type="project" value="UniProtKB-KW"/>
</dbReference>
<reference evidence="16" key="1">
    <citation type="submission" date="2022-11" db="UniProtKB">
        <authorList>
            <consortium name="WormBaseParasite"/>
        </authorList>
    </citation>
    <scope>IDENTIFICATION</scope>
</reference>
<evidence type="ECO:0000256" key="1">
    <source>
        <dbReference type="ARBA" id="ARBA00004123"/>
    </source>
</evidence>
<keyword evidence="7 11" id="KW-0238">DNA-binding</keyword>
<evidence type="ECO:0000256" key="5">
    <source>
        <dbReference type="ARBA" id="ARBA00022833"/>
    </source>
</evidence>
<evidence type="ECO:0000256" key="7">
    <source>
        <dbReference type="ARBA" id="ARBA00023125"/>
    </source>
</evidence>
<keyword evidence="10 11" id="KW-0539">Nucleus</keyword>
<organism evidence="15 16">
    <name type="scientific">Plectus sambesii</name>
    <dbReference type="NCBI Taxonomy" id="2011161"/>
    <lineage>
        <taxon>Eukaryota</taxon>
        <taxon>Metazoa</taxon>
        <taxon>Ecdysozoa</taxon>
        <taxon>Nematoda</taxon>
        <taxon>Chromadorea</taxon>
        <taxon>Plectida</taxon>
        <taxon>Plectina</taxon>
        <taxon>Plectoidea</taxon>
        <taxon>Plectidae</taxon>
        <taxon>Plectus</taxon>
    </lineage>
</organism>
<dbReference type="InterPro" id="IPR013088">
    <property type="entry name" value="Znf_NHR/GATA"/>
</dbReference>
<evidence type="ECO:0000256" key="8">
    <source>
        <dbReference type="ARBA" id="ARBA00023163"/>
    </source>
</evidence>
<dbReference type="Proteomes" id="UP000887566">
    <property type="component" value="Unplaced"/>
</dbReference>
<dbReference type="InterPro" id="IPR000536">
    <property type="entry name" value="Nucl_hrmn_rcpt_lig-bd"/>
</dbReference>
<evidence type="ECO:0000256" key="12">
    <source>
        <dbReference type="SAM" id="MobiDB-lite"/>
    </source>
</evidence>
<keyword evidence="4 11" id="KW-0863">Zinc-finger</keyword>
<feature type="compositionally biased region" description="Pro residues" evidence="12">
    <location>
        <begin position="160"/>
        <end position="171"/>
    </location>
</feature>
<proteinExistence type="inferred from homology"/>
<name>A0A914WP42_9BILA</name>
<dbReference type="CDD" id="cd06960">
    <property type="entry name" value="NR_DBD_HNF4A"/>
    <property type="match status" value="1"/>
</dbReference>
<comment type="subcellular location">
    <subcellularLocation>
        <location evidence="1 11">Nucleus</location>
    </subcellularLocation>
</comment>
<evidence type="ECO:0000259" key="13">
    <source>
        <dbReference type="PROSITE" id="PS51030"/>
    </source>
</evidence>
<evidence type="ECO:0000256" key="4">
    <source>
        <dbReference type="ARBA" id="ARBA00022771"/>
    </source>
</evidence>
<protein>
    <submittedName>
        <fullName evidence="16">Uncharacterized protein</fullName>
    </submittedName>
</protein>
<dbReference type="GO" id="GO:0005634">
    <property type="term" value="C:nucleus"/>
    <property type="evidence" value="ECO:0007669"/>
    <property type="project" value="UniProtKB-SubCell"/>
</dbReference>
<dbReference type="PROSITE" id="PS00031">
    <property type="entry name" value="NUCLEAR_REC_DBD_1"/>
    <property type="match status" value="1"/>
</dbReference>
<evidence type="ECO:0000256" key="6">
    <source>
        <dbReference type="ARBA" id="ARBA00023015"/>
    </source>
</evidence>
<dbReference type="PANTHER" id="PTHR46587:SF5">
    <property type="entry name" value="NUCLEAR HORMONE RECEPTOR FAMILY"/>
    <property type="match status" value="1"/>
</dbReference>
<sequence length="447" mass="50354">MTFARADQYVQVHPTALDREQSARVLSSYHNSLLAAPDNRSLMSVTTQSENEVELCVVCGDVADGYHYSVLSCRGCNSFFRRATTMSRKFVCRRDGNCIIDKNVRCACRSCRLAKCVRLGMDPRAVQPKRDTNGHYNRKAKRTPASRSPTSPHLSESTPTPTPAPFTPPSAPASIPLTAMPKSPAFVFPAVAESRIDELIARYHEQCRRRRTMLCSSLEEILSNSNTVVLRRPVDADDFHEMSKIQMVLMYEWTEKLSEFGMLTDIHDKAKLLKSFAFKWVLLDNTFYTVESGFTDCLVMINNTYVSRDTGSIVDSVKDNADIKELKARLFGERALRGLDELVRPMAALGITTGEMMAFRVIVLWNTGDIGLSDAGCAIARKASDAIINDLCSWYERNNFSNIPERLGNLLLLLPGLLSLCMMIKEDVRIVKTFNLMEWDSFMDYML</sequence>
<dbReference type="PRINTS" id="PR00047">
    <property type="entry name" value="STROIDFINGER"/>
</dbReference>
<evidence type="ECO:0000256" key="3">
    <source>
        <dbReference type="ARBA" id="ARBA00022723"/>
    </source>
</evidence>
<dbReference type="SMART" id="SM00399">
    <property type="entry name" value="ZnF_C4"/>
    <property type="match status" value="1"/>
</dbReference>
<keyword evidence="9 11" id="KW-0675">Receptor</keyword>
<keyword evidence="5 11" id="KW-0862">Zinc</keyword>
<dbReference type="PROSITE" id="PS51030">
    <property type="entry name" value="NUCLEAR_REC_DBD_2"/>
    <property type="match status" value="1"/>
</dbReference>
<evidence type="ECO:0000256" key="10">
    <source>
        <dbReference type="ARBA" id="ARBA00023242"/>
    </source>
</evidence>
<dbReference type="SMART" id="SM00430">
    <property type="entry name" value="HOLI"/>
    <property type="match status" value="1"/>
</dbReference>
<evidence type="ECO:0000256" key="2">
    <source>
        <dbReference type="ARBA" id="ARBA00005993"/>
    </source>
</evidence>
<keyword evidence="15" id="KW-1185">Reference proteome</keyword>
<evidence type="ECO:0000313" key="15">
    <source>
        <dbReference type="Proteomes" id="UP000887566"/>
    </source>
</evidence>
<evidence type="ECO:0000259" key="14">
    <source>
        <dbReference type="PROSITE" id="PS51843"/>
    </source>
</evidence>
<keyword evidence="6 11" id="KW-0805">Transcription regulation</keyword>
<feature type="compositionally biased region" description="Polar residues" evidence="12">
    <location>
        <begin position="145"/>
        <end position="156"/>
    </location>
</feature>
<dbReference type="InterPro" id="IPR035500">
    <property type="entry name" value="NHR-like_dom_sf"/>
</dbReference>
<dbReference type="Gene3D" id="1.10.565.10">
    <property type="entry name" value="Retinoid X Receptor"/>
    <property type="match status" value="1"/>
</dbReference>
<dbReference type="Gene3D" id="3.30.50.10">
    <property type="entry name" value="Erythroid Transcription Factor GATA-1, subunit A"/>
    <property type="match status" value="1"/>
</dbReference>
<dbReference type="GO" id="GO:0000978">
    <property type="term" value="F:RNA polymerase II cis-regulatory region sequence-specific DNA binding"/>
    <property type="evidence" value="ECO:0007669"/>
    <property type="project" value="InterPro"/>
</dbReference>
<dbReference type="InterPro" id="IPR049636">
    <property type="entry name" value="HNF4-like_DBD"/>
</dbReference>
<dbReference type="SUPFAM" id="SSF48508">
    <property type="entry name" value="Nuclear receptor ligand-binding domain"/>
    <property type="match status" value="1"/>
</dbReference>
<dbReference type="Pfam" id="PF00104">
    <property type="entry name" value="Hormone_recep"/>
    <property type="match status" value="1"/>
</dbReference>
<keyword evidence="3 11" id="KW-0479">Metal-binding</keyword>
<dbReference type="InterPro" id="IPR001628">
    <property type="entry name" value="Znf_hrmn_rcpt"/>
</dbReference>
<feature type="region of interest" description="Disordered" evidence="12">
    <location>
        <begin position="127"/>
        <end position="174"/>
    </location>
</feature>
<dbReference type="Pfam" id="PF00105">
    <property type="entry name" value="zf-C4"/>
    <property type="match status" value="1"/>
</dbReference>
<dbReference type="PANTHER" id="PTHR46587">
    <property type="entry name" value="NUCLEAR HORMONE RECEPTOR FAMILY"/>
    <property type="match status" value="1"/>
</dbReference>
<dbReference type="AlphaFoldDB" id="A0A914WP42"/>
<evidence type="ECO:0000256" key="9">
    <source>
        <dbReference type="ARBA" id="ARBA00023170"/>
    </source>
</evidence>
<dbReference type="WBParaSite" id="PSAMB.scaffold476size49999.g6414.t1">
    <property type="protein sequence ID" value="PSAMB.scaffold476size49999.g6414.t1"/>
    <property type="gene ID" value="PSAMB.scaffold476size49999.g6414"/>
</dbReference>